<reference evidence="5 6" key="1">
    <citation type="submission" date="2017-02" db="EMBL/GenBank/DDBJ databases">
        <title>Genomes of Trichoderma spp. with biocontrol activity.</title>
        <authorList>
            <person name="Gardiner D."/>
            <person name="Kazan K."/>
            <person name="Vos C."/>
            <person name="Harvey P."/>
        </authorList>
    </citation>
    <scope>NUCLEOTIDE SEQUENCE [LARGE SCALE GENOMIC DNA]</scope>
    <source>
        <strain evidence="5 6">A5MH</strain>
    </source>
</reference>
<dbReference type="PIRSF" id="PIRSF007663">
    <property type="entry name" value="UCP007663"/>
    <property type="match status" value="1"/>
</dbReference>
<dbReference type="Proteomes" id="UP000236546">
    <property type="component" value="Unassembled WGS sequence"/>
</dbReference>
<feature type="domain" description="Glycosyl hydrolase family 95 N-terminal" evidence="2">
    <location>
        <begin position="28"/>
        <end position="267"/>
    </location>
</feature>
<dbReference type="InterPro" id="IPR013780">
    <property type="entry name" value="Glyco_hydro_b"/>
</dbReference>
<dbReference type="GO" id="GO:0004560">
    <property type="term" value="F:alpha-L-fucosidase activity"/>
    <property type="evidence" value="ECO:0007669"/>
    <property type="project" value="InterPro"/>
</dbReference>
<evidence type="ECO:0000259" key="4">
    <source>
        <dbReference type="Pfam" id="PF22124"/>
    </source>
</evidence>
<dbReference type="Pfam" id="PF14498">
    <property type="entry name" value="Glyco_hyd_65N_2"/>
    <property type="match status" value="1"/>
</dbReference>
<evidence type="ECO:0000259" key="3">
    <source>
        <dbReference type="Pfam" id="PF21307"/>
    </source>
</evidence>
<evidence type="ECO:0000313" key="6">
    <source>
        <dbReference type="Proteomes" id="UP000236546"/>
    </source>
</evidence>
<feature type="chain" id="PRO_5014456493" evidence="1">
    <location>
        <begin position="21"/>
        <end position="797"/>
    </location>
</feature>
<accession>A0A2K0T386</accession>
<evidence type="ECO:0000256" key="1">
    <source>
        <dbReference type="SAM" id="SignalP"/>
    </source>
</evidence>
<dbReference type="PANTHER" id="PTHR31084">
    <property type="entry name" value="ALPHA-L-FUCOSIDASE 2"/>
    <property type="match status" value="1"/>
</dbReference>
<keyword evidence="1" id="KW-0732">Signal</keyword>
<dbReference type="InterPro" id="IPR016518">
    <property type="entry name" value="Alpha-L-fucosidase"/>
</dbReference>
<evidence type="ECO:0000313" key="5">
    <source>
        <dbReference type="EMBL" id="PNP39991.1"/>
    </source>
</evidence>
<comment type="caution">
    <text evidence="5">The sequence shown here is derived from an EMBL/GenBank/DDBJ whole genome shotgun (WGS) entry which is preliminary data.</text>
</comment>
<dbReference type="Gene3D" id="2.60.40.1180">
    <property type="entry name" value="Golgi alpha-mannosidase II"/>
    <property type="match status" value="1"/>
</dbReference>
<feature type="domain" description="Alpha fucosidase A-like C-terminal" evidence="3">
    <location>
        <begin position="709"/>
        <end position="781"/>
    </location>
</feature>
<dbReference type="PANTHER" id="PTHR31084:SF0">
    <property type="entry name" value="ALPHA-L-FUCOSIDASE 2"/>
    <property type="match status" value="1"/>
</dbReference>
<dbReference type="EMBL" id="MTYH01000074">
    <property type="protein sequence ID" value="PNP39991.1"/>
    <property type="molecule type" value="Genomic_DNA"/>
</dbReference>
<dbReference type="OrthoDB" id="2848340at2759"/>
<dbReference type="AlphaFoldDB" id="A0A2K0T386"/>
<protein>
    <submittedName>
        <fullName evidence="5">Uncharacterized protein</fullName>
    </submittedName>
</protein>
<sequence length="797" mass="85144">MAKFNLQALLIGLLATNASAALDGSRYLWYTSPATDWETGVLPIGNSRLGAAIFGGANEVVTINEDTLWDGPLQNRIPANGLAALPKVRQMLEANNLTSAGNLVLSQMTPAISGERQFSYFGNLNLNFGHSSSGISNYIRSLDTRQGNSSVSYTYNGVTYTREYVASAPAGVIAARFTASKAGALSVSATFSRISNILSNVASTSGGANTLTLQGSSGQAASANPILFTGKAQFVASGATFTASGGTLTISGATTIDVFIDVETNYRYPSASDLAAQVNSKLSSAVSQGFQKIHDGAIADASALLGRANINLGTSPNGLASLSTDQRVKNARSSFNDPQLAVLVWNYGRHLLVASSRNTSAAIDMPPNLQGVWNNQTSAPWGGKFTININTEMNLWPAGQTNLIETQLPLFDLMKVAQPRGQQMAQDLYGCNGTVFHHNLDVWGDPAPTDNFTSSTMWPMGATWLVQHMLEQYRFGGDINLLRSATYPYLLDISKFLQCYTFTWQGNRVTGPSLSPENTYVVPSNATVSGQQEPMDLAPEMDNQLMRDVMKGVIEAAAALGISTSDSNVQAATNFIPQIRTPRIGSYGQILEWRYEYGETDPGHRHLSPMYGLHPSNQFSPLVNTTLSAAAKALLDHRVASGSGSTGWSRTWLMNQYARLFSGADVWKHLVAWFAEYPTPNLWNTNDGSTFQIDGNFGFTSGLTEMLLQSQTGTVHLLPALPGSNIPTGSAQGLMARGGFEVDINWSSGSLTSATVTSTRGGSLTLRVASGQSFKVNGATYTGPIKTTSGTKYSITV</sequence>
<organism evidence="5 6">
    <name type="scientific">Trichoderma gamsii</name>
    <dbReference type="NCBI Taxonomy" id="398673"/>
    <lineage>
        <taxon>Eukaryota</taxon>
        <taxon>Fungi</taxon>
        <taxon>Dikarya</taxon>
        <taxon>Ascomycota</taxon>
        <taxon>Pezizomycotina</taxon>
        <taxon>Sordariomycetes</taxon>
        <taxon>Hypocreomycetidae</taxon>
        <taxon>Hypocreales</taxon>
        <taxon>Hypocreaceae</taxon>
        <taxon>Trichoderma</taxon>
    </lineage>
</organism>
<evidence type="ECO:0000259" key="2">
    <source>
        <dbReference type="Pfam" id="PF14498"/>
    </source>
</evidence>
<dbReference type="Gene3D" id="2.70.98.50">
    <property type="entry name" value="putative glycoside hydrolase family protein from bacillus halodurans"/>
    <property type="match status" value="1"/>
</dbReference>
<dbReference type="Pfam" id="PF21307">
    <property type="entry name" value="Glyco_hydro_95_C"/>
    <property type="match status" value="1"/>
</dbReference>
<proteinExistence type="predicted"/>
<dbReference type="InterPro" id="IPR027414">
    <property type="entry name" value="GH95_N_dom"/>
</dbReference>
<gene>
    <name evidence="5" type="ORF">TGAMA5MH_08257</name>
</gene>
<dbReference type="GO" id="GO:0005975">
    <property type="term" value="P:carbohydrate metabolic process"/>
    <property type="evidence" value="ECO:0007669"/>
    <property type="project" value="InterPro"/>
</dbReference>
<dbReference type="SUPFAM" id="SSF48208">
    <property type="entry name" value="Six-hairpin glycosidases"/>
    <property type="match status" value="1"/>
</dbReference>
<feature type="signal peptide" evidence="1">
    <location>
        <begin position="1"/>
        <end position="20"/>
    </location>
</feature>
<dbReference type="InterPro" id="IPR008928">
    <property type="entry name" value="6-hairpin_glycosidase_sf"/>
</dbReference>
<dbReference type="InterPro" id="IPR049053">
    <property type="entry name" value="AFCA-like_C"/>
</dbReference>
<dbReference type="Pfam" id="PF22124">
    <property type="entry name" value="Glyco_hydro_95_cat"/>
    <property type="match status" value="1"/>
</dbReference>
<feature type="domain" description="Glycosyl hydrolase family 95 catalytic" evidence="4">
    <location>
        <begin position="290"/>
        <end position="707"/>
    </location>
</feature>
<dbReference type="InterPro" id="IPR054363">
    <property type="entry name" value="GH95_cat"/>
</dbReference>
<name>A0A2K0T386_9HYPO</name>